<protein>
    <recommendedName>
        <fullName evidence="9">C2H2-type domain-containing protein</fullName>
    </recommendedName>
</protein>
<proteinExistence type="predicted"/>
<comment type="caution">
    <text evidence="10">The sequence shown here is derived from an EMBL/GenBank/DDBJ whole genome shotgun (WGS) entry which is preliminary data.</text>
</comment>
<dbReference type="GO" id="GO:0000785">
    <property type="term" value="C:chromatin"/>
    <property type="evidence" value="ECO:0007669"/>
    <property type="project" value="TreeGrafter"/>
</dbReference>
<dbReference type="PANTHER" id="PTHR40626:SF28">
    <property type="entry name" value="REGULATORY PROTEIN ADR1"/>
    <property type="match status" value="1"/>
</dbReference>
<keyword evidence="5" id="KW-0862">Zinc</keyword>
<evidence type="ECO:0000313" key="11">
    <source>
        <dbReference type="Proteomes" id="UP000195602"/>
    </source>
</evidence>
<dbReference type="GO" id="GO:0000981">
    <property type="term" value="F:DNA-binding transcription factor activity, RNA polymerase II-specific"/>
    <property type="evidence" value="ECO:0007669"/>
    <property type="project" value="InterPro"/>
</dbReference>
<gene>
    <name evidence="10" type="ORF">A9F13_09g02541</name>
</gene>
<dbReference type="GO" id="GO:0005634">
    <property type="term" value="C:nucleus"/>
    <property type="evidence" value="ECO:0007669"/>
    <property type="project" value="UniProtKB-SubCell"/>
</dbReference>
<dbReference type="Pfam" id="PF00096">
    <property type="entry name" value="zf-C2H2"/>
    <property type="match status" value="2"/>
</dbReference>
<dbReference type="InterPro" id="IPR036236">
    <property type="entry name" value="Znf_C2H2_sf"/>
</dbReference>
<feature type="region of interest" description="Disordered" evidence="8">
    <location>
        <begin position="93"/>
        <end position="139"/>
    </location>
</feature>
<evidence type="ECO:0000256" key="1">
    <source>
        <dbReference type="ARBA" id="ARBA00004123"/>
    </source>
</evidence>
<accession>A0AA91PZH6</accession>
<dbReference type="Gene3D" id="3.30.160.60">
    <property type="entry name" value="Classic Zinc Finger"/>
    <property type="match status" value="2"/>
</dbReference>
<evidence type="ECO:0000256" key="8">
    <source>
        <dbReference type="SAM" id="MobiDB-lite"/>
    </source>
</evidence>
<dbReference type="Proteomes" id="UP000195602">
    <property type="component" value="Unassembled WGS sequence"/>
</dbReference>
<evidence type="ECO:0000256" key="4">
    <source>
        <dbReference type="ARBA" id="ARBA00022771"/>
    </source>
</evidence>
<dbReference type="GO" id="GO:0000978">
    <property type="term" value="F:RNA polymerase II cis-regulatory region sequence-specific DNA binding"/>
    <property type="evidence" value="ECO:0007669"/>
    <property type="project" value="InterPro"/>
</dbReference>
<dbReference type="SMART" id="SM00355">
    <property type="entry name" value="ZnF_C2H2"/>
    <property type="match status" value="2"/>
</dbReference>
<dbReference type="PANTHER" id="PTHR40626">
    <property type="entry name" value="MIP31509P"/>
    <property type="match status" value="1"/>
</dbReference>
<keyword evidence="6" id="KW-0539">Nucleus</keyword>
<organism evidence="10 11">
    <name type="scientific">Clavispora lusitaniae</name>
    <name type="common">Candida lusitaniae</name>
    <dbReference type="NCBI Taxonomy" id="36911"/>
    <lineage>
        <taxon>Eukaryota</taxon>
        <taxon>Fungi</taxon>
        <taxon>Dikarya</taxon>
        <taxon>Ascomycota</taxon>
        <taxon>Saccharomycotina</taxon>
        <taxon>Pichiomycetes</taxon>
        <taxon>Metschnikowiaceae</taxon>
        <taxon>Clavispora</taxon>
    </lineage>
</organism>
<evidence type="ECO:0000256" key="3">
    <source>
        <dbReference type="ARBA" id="ARBA00022737"/>
    </source>
</evidence>
<dbReference type="SUPFAM" id="SSF57667">
    <property type="entry name" value="beta-beta-alpha zinc fingers"/>
    <property type="match status" value="1"/>
</dbReference>
<feature type="domain" description="C2H2-type" evidence="9">
    <location>
        <begin position="39"/>
        <end position="67"/>
    </location>
</feature>
<feature type="region of interest" description="Disordered" evidence="8">
    <location>
        <begin position="1"/>
        <end position="39"/>
    </location>
</feature>
<dbReference type="AlphaFoldDB" id="A0AA91PZH6"/>
<name>A0AA91PZH6_CLALS</name>
<keyword evidence="4 7" id="KW-0863">Zinc-finger</keyword>
<keyword evidence="3" id="KW-0677">Repeat</keyword>
<dbReference type="InterPro" id="IPR051059">
    <property type="entry name" value="VerF-like"/>
</dbReference>
<feature type="domain" description="C2H2-type" evidence="9">
    <location>
        <begin position="68"/>
        <end position="96"/>
    </location>
</feature>
<dbReference type="InterPro" id="IPR013087">
    <property type="entry name" value="Znf_C2H2_type"/>
</dbReference>
<dbReference type="PROSITE" id="PS00028">
    <property type="entry name" value="ZINC_FINGER_C2H2_1"/>
    <property type="match status" value="2"/>
</dbReference>
<dbReference type="GO" id="GO:0008270">
    <property type="term" value="F:zinc ion binding"/>
    <property type="evidence" value="ECO:0007669"/>
    <property type="project" value="UniProtKB-KW"/>
</dbReference>
<evidence type="ECO:0000313" key="10">
    <source>
        <dbReference type="EMBL" id="OVF08309.1"/>
    </source>
</evidence>
<sequence>MVEQIPLSPNPPKASRSQGIAGSKDGLGTKTPHGNPRSFNCGSCNRAFTREEHLSRHVLSTHNKLKPFVCGLCSRAFSRRDLLLRHAKNLHKGSELAVSRIRKSHKKSEPKEEQQEENTLSGEEKKDKRTKMSVHMLVS</sequence>
<evidence type="ECO:0000259" key="9">
    <source>
        <dbReference type="PROSITE" id="PS50157"/>
    </source>
</evidence>
<keyword evidence="2" id="KW-0479">Metal-binding</keyword>
<reference evidence="10 11" key="1">
    <citation type="submission" date="2017-04" db="EMBL/GenBank/DDBJ databases">
        <title>Draft genome of the yeast Clavispora lusitaniae type strain CBS 6936.</title>
        <authorList>
            <person name="Durrens P."/>
            <person name="Klopp C."/>
            <person name="Biteau N."/>
            <person name="Fitton-Ouhabi V."/>
            <person name="Dementhon K."/>
            <person name="Accoceberry I."/>
            <person name="Sherman D.J."/>
            <person name="Noel T."/>
        </authorList>
    </citation>
    <scope>NUCLEOTIDE SEQUENCE [LARGE SCALE GENOMIC DNA]</scope>
    <source>
        <strain evidence="10 11">CBS 6936</strain>
    </source>
</reference>
<evidence type="ECO:0000256" key="6">
    <source>
        <dbReference type="ARBA" id="ARBA00023242"/>
    </source>
</evidence>
<dbReference type="PROSITE" id="PS50157">
    <property type="entry name" value="ZINC_FINGER_C2H2_2"/>
    <property type="match status" value="2"/>
</dbReference>
<dbReference type="KEGG" id="clus:A9F13_09g02541"/>
<evidence type="ECO:0000256" key="7">
    <source>
        <dbReference type="PROSITE-ProRule" id="PRU00042"/>
    </source>
</evidence>
<evidence type="ECO:0000256" key="2">
    <source>
        <dbReference type="ARBA" id="ARBA00022723"/>
    </source>
</evidence>
<comment type="subcellular location">
    <subcellularLocation>
        <location evidence="1">Nucleus</location>
    </subcellularLocation>
</comment>
<dbReference type="EMBL" id="LYUB02000009">
    <property type="protein sequence ID" value="OVF08309.1"/>
    <property type="molecule type" value="Genomic_DNA"/>
</dbReference>
<evidence type="ECO:0000256" key="5">
    <source>
        <dbReference type="ARBA" id="ARBA00022833"/>
    </source>
</evidence>